<name>A0A7G9RBR6_9ACTN</name>
<dbReference type="Proteomes" id="UP000515947">
    <property type="component" value="Chromosome"/>
</dbReference>
<dbReference type="RefSeq" id="WP_187578883.1">
    <property type="nucleotide sequence ID" value="NZ_CP060713.1"/>
</dbReference>
<organism evidence="2 3">
    <name type="scientific">Nocardioides mesophilus</name>
    <dbReference type="NCBI Taxonomy" id="433659"/>
    <lineage>
        <taxon>Bacteria</taxon>
        <taxon>Bacillati</taxon>
        <taxon>Actinomycetota</taxon>
        <taxon>Actinomycetes</taxon>
        <taxon>Propionibacteriales</taxon>
        <taxon>Nocardioidaceae</taxon>
        <taxon>Nocardioides</taxon>
    </lineage>
</organism>
<reference evidence="2 3" key="1">
    <citation type="submission" date="2020-08" db="EMBL/GenBank/DDBJ databases">
        <title>Genome sequence of Nocardioides mesophilus KACC 16243T.</title>
        <authorList>
            <person name="Hyun D.-W."/>
            <person name="Bae J.-W."/>
        </authorList>
    </citation>
    <scope>NUCLEOTIDE SEQUENCE [LARGE SCALE GENOMIC DNA]</scope>
    <source>
        <strain evidence="2 3">KACC 16243</strain>
    </source>
</reference>
<keyword evidence="3" id="KW-1185">Reference proteome</keyword>
<proteinExistence type="predicted"/>
<accession>A0A7G9RBR6</accession>
<dbReference type="EMBL" id="CP060713">
    <property type="protein sequence ID" value="QNN53041.1"/>
    <property type="molecule type" value="Genomic_DNA"/>
</dbReference>
<protein>
    <recommendedName>
        <fullName evidence="4">Condensation domain-containing protein</fullName>
    </recommendedName>
</protein>
<evidence type="ECO:0000256" key="1">
    <source>
        <dbReference type="SAM" id="MobiDB-lite"/>
    </source>
</evidence>
<dbReference type="AlphaFoldDB" id="A0A7G9RBR6"/>
<evidence type="ECO:0008006" key="4">
    <source>
        <dbReference type="Google" id="ProtNLM"/>
    </source>
</evidence>
<evidence type="ECO:0000313" key="2">
    <source>
        <dbReference type="EMBL" id="QNN53041.1"/>
    </source>
</evidence>
<sequence length="381" mass="39461">MRARGASAKKGREVLGAAGPDAAVAGARAVVGLYGDPTISWSVVLEVEVARPVVAAQVSARARALVEQQPAFGRAPAVQRFPGRALEEVRGRFADTAYADHAPLLRIAVDEPGTTLVLAAHHGVVDALGLVATLNHLLGTGLTSEARGVSALAAGEPFLARAAHRLGEAVTRPPSRFRASPQPRTGGSRGPDPGDWLVGTDVSGAALSTASLVRATGRALQQWNHGSDRRPVVLAVGASRRTRGEPLRPDRATAYLRIELPDDATPEQVARQLRETLPEPDFPVTRGLGLGPLLTRALASRLGATALVSNLGRLADDGAVLRTRFWPAASGPCGVAVGLSTVGTASTLTVRARRTAFDRSAAESLLGLVRDGLAPGTGGDQ</sequence>
<evidence type="ECO:0000313" key="3">
    <source>
        <dbReference type="Proteomes" id="UP000515947"/>
    </source>
</evidence>
<dbReference type="KEGG" id="nmes:H9L09_00590"/>
<gene>
    <name evidence="2" type="ORF">H9L09_00590</name>
</gene>
<feature type="region of interest" description="Disordered" evidence="1">
    <location>
        <begin position="169"/>
        <end position="196"/>
    </location>
</feature>